<feature type="region of interest" description="Disordered" evidence="1">
    <location>
        <begin position="35"/>
        <end position="97"/>
    </location>
</feature>
<comment type="caution">
    <text evidence="2">The sequence shown here is derived from an EMBL/GenBank/DDBJ whole genome shotgun (WGS) entry which is preliminary data.</text>
</comment>
<gene>
    <name evidence="2" type="ORF">CYNAS_LOCUS12507</name>
</gene>
<dbReference type="AlphaFoldDB" id="A0AA36GYN9"/>
<organism evidence="2 3">
    <name type="scientific">Cylicocyclus nassatus</name>
    <name type="common">Nematode worm</name>
    <dbReference type="NCBI Taxonomy" id="53992"/>
    <lineage>
        <taxon>Eukaryota</taxon>
        <taxon>Metazoa</taxon>
        <taxon>Ecdysozoa</taxon>
        <taxon>Nematoda</taxon>
        <taxon>Chromadorea</taxon>
        <taxon>Rhabditida</taxon>
        <taxon>Rhabditina</taxon>
        <taxon>Rhabditomorpha</taxon>
        <taxon>Strongyloidea</taxon>
        <taxon>Strongylidae</taxon>
        <taxon>Cylicocyclus</taxon>
    </lineage>
</organism>
<evidence type="ECO:0000313" key="3">
    <source>
        <dbReference type="Proteomes" id="UP001176961"/>
    </source>
</evidence>
<evidence type="ECO:0000313" key="2">
    <source>
        <dbReference type="EMBL" id="CAJ0600524.1"/>
    </source>
</evidence>
<name>A0AA36GYN9_CYLNA</name>
<protein>
    <submittedName>
        <fullName evidence="2">Uncharacterized protein</fullName>
    </submittedName>
</protein>
<sequence length="97" mass="10683">MSCISFPMPLPLPPVPPVLPETPKKKMCEEISYDEIYMPSELDGGSNEGTRRQSTDVEAQTPKNADDEDREPGEVKEEKTKSAVHPPEEVSSPLSSL</sequence>
<feature type="compositionally biased region" description="Basic and acidic residues" evidence="1">
    <location>
        <begin position="72"/>
        <end position="81"/>
    </location>
</feature>
<accession>A0AA36GYN9</accession>
<dbReference type="EMBL" id="CATQJL010000223">
    <property type="protein sequence ID" value="CAJ0600524.1"/>
    <property type="molecule type" value="Genomic_DNA"/>
</dbReference>
<keyword evidence="3" id="KW-1185">Reference proteome</keyword>
<evidence type="ECO:0000256" key="1">
    <source>
        <dbReference type="SAM" id="MobiDB-lite"/>
    </source>
</evidence>
<feature type="compositionally biased region" description="Pro residues" evidence="1">
    <location>
        <begin position="8"/>
        <end position="20"/>
    </location>
</feature>
<reference evidence="2" key="1">
    <citation type="submission" date="2023-07" db="EMBL/GenBank/DDBJ databases">
        <authorList>
            <consortium name="CYATHOMIX"/>
        </authorList>
    </citation>
    <scope>NUCLEOTIDE SEQUENCE</scope>
    <source>
        <strain evidence="2">N/A</strain>
    </source>
</reference>
<proteinExistence type="predicted"/>
<feature type="region of interest" description="Disordered" evidence="1">
    <location>
        <begin position="1"/>
        <end position="22"/>
    </location>
</feature>
<dbReference type="Proteomes" id="UP001176961">
    <property type="component" value="Unassembled WGS sequence"/>
</dbReference>